<feature type="transmembrane region" description="Helical" evidence="6">
    <location>
        <begin position="387"/>
        <end position="406"/>
    </location>
</feature>
<organism evidence="7 8">
    <name type="scientific">Turicibacter bilis</name>
    <dbReference type="NCBI Taxonomy" id="2735723"/>
    <lineage>
        <taxon>Bacteria</taxon>
        <taxon>Bacillati</taxon>
        <taxon>Bacillota</taxon>
        <taxon>Erysipelotrichia</taxon>
        <taxon>Erysipelotrichales</taxon>
        <taxon>Turicibacteraceae</taxon>
        <taxon>Turicibacter</taxon>
    </lineage>
</organism>
<dbReference type="AlphaFoldDB" id="A0A9Q9CN11"/>
<feature type="transmembrane region" description="Helical" evidence="6">
    <location>
        <begin position="332"/>
        <end position="352"/>
    </location>
</feature>
<evidence type="ECO:0000256" key="4">
    <source>
        <dbReference type="ARBA" id="ARBA00022989"/>
    </source>
</evidence>
<dbReference type="InterPro" id="IPR050833">
    <property type="entry name" value="Poly_Biosynth_Transport"/>
</dbReference>
<feature type="transmembrane region" description="Helical" evidence="6">
    <location>
        <begin position="364"/>
        <end position="381"/>
    </location>
</feature>
<keyword evidence="4 6" id="KW-1133">Transmembrane helix</keyword>
<feature type="transmembrane region" description="Helical" evidence="6">
    <location>
        <begin position="97"/>
        <end position="116"/>
    </location>
</feature>
<feature type="transmembrane region" description="Helical" evidence="6">
    <location>
        <begin position="65"/>
        <end position="85"/>
    </location>
</feature>
<dbReference type="GO" id="GO:0005886">
    <property type="term" value="C:plasma membrane"/>
    <property type="evidence" value="ECO:0007669"/>
    <property type="project" value="UniProtKB-SubCell"/>
</dbReference>
<evidence type="ECO:0000256" key="2">
    <source>
        <dbReference type="ARBA" id="ARBA00022475"/>
    </source>
</evidence>
<feature type="transmembrane region" description="Helical" evidence="6">
    <location>
        <begin position="307"/>
        <end position="326"/>
    </location>
</feature>
<name>A0A9Q9CN11_9FIRM</name>
<dbReference type="PANTHER" id="PTHR30250">
    <property type="entry name" value="PST FAMILY PREDICTED COLANIC ACID TRANSPORTER"/>
    <property type="match status" value="1"/>
</dbReference>
<dbReference type="Pfam" id="PF01943">
    <property type="entry name" value="Polysacc_synt"/>
    <property type="match status" value="1"/>
</dbReference>
<feature type="transmembrane region" description="Helical" evidence="6">
    <location>
        <begin position="37"/>
        <end position="59"/>
    </location>
</feature>
<dbReference type="EMBL" id="CP071250">
    <property type="protein sequence ID" value="UUF08346.1"/>
    <property type="molecule type" value="Genomic_DNA"/>
</dbReference>
<evidence type="ECO:0000256" key="3">
    <source>
        <dbReference type="ARBA" id="ARBA00022692"/>
    </source>
</evidence>
<dbReference type="Proteomes" id="UP001058072">
    <property type="component" value="Chromosome"/>
</dbReference>
<reference evidence="7" key="1">
    <citation type="submission" date="2021-03" db="EMBL/GenBank/DDBJ databases">
        <title>Comparative Genomics and Metabolomics in the genus Turicibacter.</title>
        <authorList>
            <person name="Maki J."/>
            <person name="Looft T."/>
        </authorList>
    </citation>
    <scope>NUCLEOTIDE SEQUENCE</scope>
    <source>
        <strain evidence="7">ISU324</strain>
    </source>
</reference>
<sequence length="413" mass="46911">MSTTTQLAFPIFTLAISDAVMRFGISHKDKDKILSIGFSITIIGLIPLVLMSCFAGIFIENFRVILYFIIIYFVQAMNSLFSAFTKAIDKTKAMATITTLTSLAILILNVCFVAGFKWGVEGYWISTILGNLTGIIMYFLICKIHRYFTLDLRNGISKNLLLEMLAYSIPLIPNALFWWINSSLDRWTLTFFTSVSVVGLYSCANKIPTILSTVNSIFNQAWNLSLFQNEDSERSNFFCNVYKYYSDIMFCCTIGIIWLSKVIGTYMFSNEFFSAWIFVPVLTIGVYYNSLNGFFGSLFTASKKTKYIFTTTLTGSIVNLIFNIPLVLIGGAMGAAVATLISYLAVCVVRVAKMKKIFNIKLDLRIELLRFILLLVESYLILTEKLYWVVTLFVVIYCILFLSKILKNKKSRR</sequence>
<keyword evidence="3 6" id="KW-0812">Transmembrane</keyword>
<proteinExistence type="predicted"/>
<accession>A0A9Q9CN11</accession>
<comment type="subcellular location">
    <subcellularLocation>
        <location evidence="1">Cell membrane</location>
        <topology evidence="1">Multi-pass membrane protein</topology>
    </subcellularLocation>
</comment>
<evidence type="ECO:0000313" key="7">
    <source>
        <dbReference type="EMBL" id="UUF08346.1"/>
    </source>
</evidence>
<keyword evidence="5 6" id="KW-0472">Membrane</keyword>
<dbReference type="PANTHER" id="PTHR30250:SF11">
    <property type="entry name" value="O-ANTIGEN TRANSPORTER-RELATED"/>
    <property type="match status" value="1"/>
</dbReference>
<dbReference type="InterPro" id="IPR002797">
    <property type="entry name" value="Polysacc_synth"/>
</dbReference>
<keyword evidence="2" id="KW-1003">Cell membrane</keyword>
<feature type="transmembrane region" description="Helical" evidence="6">
    <location>
        <begin position="6"/>
        <end position="25"/>
    </location>
</feature>
<feature type="transmembrane region" description="Helical" evidence="6">
    <location>
        <begin position="273"/>
        <end position="295"/>
    </location>
</feature>
<evidence type="ECO:0000256" key="6">
    <source>
        <dbReference type="SAM" id="Phobius"/>
    </source>
</evidence>
<feature type="transmembrane region" description="Helical" evidence="6">
    <location>
        <begin position="161"/>
        <end position="180"/>
    </location>
</feature>
<feature type="transmembrane region" description="Helical" evidence="6">
    <location>
        <begin position="122"/>
        <end position="141"/>
    </location>
</feature>
<evidence type="ECO:0000256" key="5">
    <source>
        <dbReference type="ARBA" id="ARBA00023136"/>
    </source>
</evidence>
<protein>
    <submittedName>
        <fullName evidence="7">Polysaccharide biosynthesis C-terminal domain-containing protein</fullName>
    </submittedName>
</protein>
<evidence type="ECO:0000313" key="8">
    <source>
        <dbReference type="Proteomes" id="UP001058072"/>
    </source>
</evidence>
<evidence type="ECO:0000256" key="1">
    <source>
        <dbReference type="ARBA" id="ARBA00004651"/>
    </source>
</evidence>
<feature type="transmembrane region" description="Helical" evidence="6">
    <location>
        <begin position="244"/>
        <end position="267"/>
    </location>
</feature>
<gene>
    <name evidence="7" type="ORF">J0J70_12365</name>
</gene>